<dbReference type="PANTHER" id="PTHR43744:SF2">
    <property type="entry name" value="ARABINOOLIGOSACCHARIDES TRANSPORT SYSTEM PERMEASE PROTEIN ARAQ"/>
    <property type="match status" value="1"/>
</dbReference>
<feature type="non-terminal residue" evidence="9">
    <location>
        <position position="1"/>
    </location>
</feature>
<sequence>IYPVIIILGILMVLPLLWMLSSSFKSTAEIFSYPPRLIPPVFRIDNYTNLFAGTAAFNFGRWFLNSVLVVMGYLIPSLFFCSLAGFGFAKYNFRGRGLLFSILLSSMMIPFYTILIPVYTLMVHLGWTDTYLALIIPFVASAFGVFLMRQYIVTIPDELLDAARIDGASEFGIYWRIILPLCKPALAALAVIGFMGSWNSYFWPMLVLTDPNKFTIPMGVVGLTGSVGEEQKFGAVMASSTLAVLPILILFIAMQKQFISGITLGSIKG</sequence>
<evidence type="ECO:0000256" key="6">
    <source>
        <dbReference type="ARBA" id="ARBA00023136"/>
    </source>
</evidence>
<keyword evidence="2" id="KW-0813">Transport</keyword>
<feature type="transmembrane region" description="Helical" evidence="7">
    <location>
        <begin position="233"/>
        <end position="253"/>
    </location>
</feature>
<dbReference type="GO" id="GO:0005886">
    <property type="term" value="C:plasma membrane"/>
    <property type="evidence" value="ECO:0007669"/>
    <property type="project" value="UniProtKB-SubCell"/>
</dbReference>
<keyword evidence="6 7" id="KW-0472">Membrane</keyword>
<dbReference type="InterPro" id="IPR035906">
    <property type="entry name" value="MetI-like_sf"/>
</dbReference>
<feature type="transmembrane region" description="Helical" evidence="7">
    <location>
        <begin position="62"/>
        <end position="86"/>
    </location>
</feature>
<accession>A0A0F8WSV9</accession>
<evidence type="ECO:0000256" key="2">
    <source>
        <dbReference type="ARBA" id="ARBA00022448"/>
    </source>
</evidence>
<comment type="subcellular location">
    <subcellularLocation>
        <location evidence="1">Cell membrane</location>
        <topology evidence="1">Multi-pass membrane protein</topology>
    </subcellularLocation>
</comment>
<evidence type="ECO:0000256" key="4">
    <source>
        <dbReference type="ARBA" id="ARBA00022692"/>
    </source>
</evidence>
<evidence type="ECO:0000256" key="3">
    <source>
        <dbReference type="ARBA" id="ARBA00022475"/>
    </source>
</evidence>
<keyword evidence="5 7" id="KW-1133">Transmembrane helix</keyword>
<evidence type="ECO:0000259" key="8">
    <source>
        <dbReference type="PROSITE" id="PS50928"/>
    </source>
</evidence>
<proteinExistence type="predicted"/>
<gene>
    <name evidence="9" type="ORF">LCGC14_3030570</name>
</gene>
<reference evidence="9" key="1">
    <citation type="journal article" date="2015" name="Nature">
        <title>Complex archaea that bridge the gap between prokaryotes and eukaryotes.</title>
        <authorList>
            <person name="Spang A."/>
            <person name="Saw J.H."/>
            <person name="Jorgensen S.L."/>
            <person name="Zaremba-Niedzwiedzka K."/>
            <person name="Martijn J."/>
            <person name="Lind A.E."/>
            <person name="van Eijk R."/>
            <person name="Schleper C."/>
            <person name="Guy L."/>
            <person name="Ettema T.J."/>
        </authorList>
    </citation>
    <scope>NUCLEOTIDE SEQUENCE</scope>
</reference>
<feature type="domain" description="ABC transmembrane type-1" evidence="8">
    <location>
        <begin position="63"/>
        <end position="254"/>
    </location>
</feature>
<protein>
    <recommendedName>
        <fullName evidence="8">ABC transmembrane type-1 domain-containing protein</fullName>
    </recommendedName>
</protein>
<feature type="transmembrane region" description="Helical" evidence="7">
    <location>
        <begin position="131"/>
        <end position="152"/>
    </location>
</feature>
<feature type="transmembrane region" description="Helical" evidence="7">
    <location>
        <begin position="98"/>
        <end position="119"/>
    </location>
</feature>
<dbReference type="PROSITE" id="PS50928">
    <property type="entry name" value="ABC_TM1"/>
    <property type="match status" value="1"/>
</dbReference>
<keyword evidence="3" id="KW-1003">Cell membrane</keyword>
<dbReference type="GO" id="GO:0055085">
    <property type="term" value="P:transmembrane transport"/>
    <property type="evidence" value="ECO:0007669"/>
    <property type="project" value="InterPro"/>
</dbReference>
<evidence type="ECO:0000313" key="9">
    <source>
        <dbReference type="EMBL" id="KKK59818.1"/>
    </source>
</evidence>
<evidence type="ECO:0000256" key="7">
    <source>
        <dbReference type="SAM" id="Phobius"/>
    </source>
</evidence>
<dbReference type="Gene3D" id="1.10.3720.10">
    <property type="entry name" value="MetI-like"/>
    <property type="match status" value="1"/>
</dbReference>
<dbReference type="SUPFAM" id="SSF161098">
    <property type="entry name" value="MetI-like"/>
    <property type="match status" value="1"/>
</dbReference>
<dbReference type="Pfam" id="PF00528">
    <property type="entry name" value="BPD_transp_1"/>
    <property type="match status" value="1"/>
</dbReference>
<dbReference type="CDD" id="cd06261">
    <property type="entry name" value="TM_PBP2"/>
    <property type="match status" value="1"/>
</dbReference>
<dbReference type="InterPro" id="IPR000515">
    <property type="entry name" value="MetI-like"/>
</dbReference>
<dbReference type="EMBL" id="LAZR01063275">
    <property type="protein sequence ID" value="KKK59818.1"/>
    <property type="molecule type" value="Genomic_DNA"/>
</dbReference>
<comment type="caution">
    <text evidence="9">The sequence shown here is derived from an EMBL/GenBank/DDBJ whole genome shotgun (WGS) entry which is preliminary data.</text>
</comment>
<keyword evidence="4 7" id="KW-0812">Transmembrane</keyword>
<name>A0A0F8WSV9_9ZZZZ</name>
<organism evidence="9">
    <name type="scientific">marine sediment metagenome</name>
    <dbReference type="NCBI Taxonomy" id="412755"/>
    <lineage>
        <taxon>unclassified sequences</taxon>
        <taxon>metagenomes</taxon>
        <taxon>ecological metagenomes</taxon>
    </lineage>
</organism>
<evidence type="ECO:0000256" key="5">
    <source>
        <dbReference type="ARBA" id="ARBA00022989"/>
    </source>
</evidence>
<evidence type="ECO:0000256" key="1">
    <source>
        <dbReference type="ARBA" id="ARBA00004651"/>
    </source>
</evidence>
<feature type="transmembrane region" description="Helical" evidence="7">
    <location>
        <begin position="173"/>
        <end position="198"/>
    </location>
</feature>
<dbReference type="PANTHER" id="PTHR43744">
    <property type="entry name" value="ABC TRANSPORTER PERMEASE PROTEIN MG189-RELATED-RELATED"/>
    <property type="match status" value="1"/>
</dbReference>
<dbReference type="AlphaFoldDB" id="A0A0F8WSV9"/>